<evidence type="ECO:0008006" key="4">
    <source>
        <dbReference type="Google" id="ProtNLM"/>
    </source>
</evidence>
<evidence type="ECO:0000313" key="2">
    <source>
        <dbReference type="EnsemblMetazoa" id="CJA00782a.1"/>
    </source>
</evidence>
<proteinExistence type="predicted"/>
<dbReference type="EnsemblMetazoa" id="CJA00782a.1">
    <property type="protein sequence ID" value="CJA00782a.1"/>
    <property type="gene ID" value="WBGene00119986"/>
</dbReference>
<reference evidence="3" key="1">
    <citation type="submission" date="2010-08" db="EMBL/GenBank/DDBJ databases">
        <authorList>
            <consortium name="Caenorhabditis japonica Sequencing Consortium"/>
            <person name="Wilson R.K."/>
        </authorList>
    </citation>
    <scope>NUCLEOTIDE SEQUENCE [LARGE SCALE GENOMIC DNA]</scope>
    <source>
        <strain evidence="3">DF5081</strain>
    </source>
</reference>
<name>A0A8R1DFG1_CAEJA</name>
<feature type="signal peptide" evidence="1">
    <location>
        <begin position="1"/>
        <end position="15"/>
    </location>
</feature>
<keyword evidence="3" id="KW-1185">Reference proteome</keyword>
<feature type="chain" id="PRO_5035946708" description="Decapping nuclease" evidence="1">
    <location>
        <begin position="16"/>
        <end position="342"/>
    </location>
</feature>
<evidence type="ECO:0000313" key="3">
    <source>
        <dbReference type="Proteomes" id="UP000005237"/>
    </source>
</evidence>
<protein>
    <recommendedName>
        <fullName evidence="4">Decapping nuclease</fullName>
    </recommendedName>
</protein>
<sequence length="342" mass="39803">MRWVLLLILLPRVISIFPKIPPIPSASIFQYPIPNVMNPELTHSNVIKYVRHVFHDPEVDDPGPKFYGIATPIEDDAPFSDAELEELKVEYPDLHGDWNKFNHLKRGDIALEVLKGGSYNLTKIFALRRIVINETVLNTIELARKAAINGEIDFFEEMYLNSKCVDRNYPENDLVGTFYDSLYERRGKIHYVRKYFGCELQFLLGDFDDCFLSMDIIQGHELSVLANFTLRVSNGKKLKIRTWRSFVGCKKDDFEVDYYPDYKRRLEDLGISDELLAEPMIPEIRLALRRFSAGKLHEWRETLPIKITEKAADIQTQDDNDDFKAQASYLDEKQEEKLKNNT</sequence>
<reference evidence="2" key="2">
    <citation type="submission" date="2022-06" db="UniProtKB">
        <authorList>
            <consortium name="EnsemblMetazoa"/>
        </authorList>
    </citation>
    <scope>IDENTIFICATION</scope>
    <source>
        <strain evidence="2">DF5081</strain>
    </source>
</reference>
<dbReference type="AlphaFoldDB" id="A0A8R1DFG1"/>
<accession>A0A8R1DFG1</accession>
<evidence type="ECO:0000256" key="1">
    <source>
        <dbReference type="SAM" id="SignalP"/>
    </source>
</evidence>
<dbReference type="Proteomes" id="UP000005237">
    <property type="component" value="Unassembled WGS sequence"/>
</dbReference>
<keyword evidence="1" id="KW-0732">Signal</keyword>
<organism evidence="2 3">
    <name type="scientific">Caenorhabditis japonica</name>
    <dbReference type="NCBI Taxonomy" id="281687"/>
    <lineage>
        <taxon>Eukaryota</taxon>
        <taxon>Metazoa</taxon>
        <taxon>Ecdysozoa</taxon>
        <taxon>Nematoda</taxon>
        <taxon>Chromadorea</taxon>
        <taxon>Rhabditida</taxon>
        <taxon>Rhabditina</taxon>
        <taxon>Rhabditomorpha</taxon>
        <taxon>Rhabditoidea</taxon>
        <taxon>Rhabditidae</taxon>
        <taxon>Peloderinae</taxon>
        <taxon>Caenorhabditis</taxon>
    </lineage>
</organism>